<dbReference type="EMBL" id="CABPRW010000036">
    <property type="protein sequence ID" value="VVE55797.1"/>
    <property type="molecule type" value="Genomic_DNA"/>
</dbReference>
<gene>
    <name evidence="2" type="ORF">PFI31113_05005</name>
</gene>
<accession>A0A5E4Z550</accession>
<feature type="region of interest" description="Disordered" evidence="1">
    <location>
        <begin position="91"/>
        <end position="112"/>
    </location>
</feature>
<dbReference type="AlphaFoldDB" id="A0A5E4Z550"/>
<reference evidence="2 3" key="1">
    <citation type="submission" date="2019-08" db="EMBL/GenBank/DDBJ databases">
        <authorList>
            <person name="Peeters C."/>
        </authorList>
    </citation>
    <scope>NUCLEOTIDE SEQUENCE [LARGE SCALE GENOMIC DNA]</scope>
    <source>
        <strain evidence="2 3">LMG 31113</strain>
    </source>
</reference>
<dbReference type="Proteomes" id="UP000382577">
    <property type="component" value="Unassembled WGS sequence"/>
</dbReference>
<evidence type="ECO:0000313" key="2">
    <source>
        <dbReference type="EMBL" id="VVE55797.1"/>
    </source>
</evidence>
<protein>
    <submittedName>
        <fullName evidence="2">Uncharacterized protein</fullName>
    </submittedName>
</protein>
<sequence length="112" mass="12080">MSLEHLQIDLQGAQAEVALHTPDGPLKRQLKLLDGGDGVKHYTSVDEKTGMKSDLTFNPKTSEYFYTETGTKAGQAYKVSAHGWLKERASLGAPPALPEPATWAVRAGSNAK</sequence>
<evidence type="ECO:0000313" key="3">
    <source>
        <dbReference type="Proteomes" id="UP000382577"/>
    </source>
</evidence>
<evidence type="ECO:0000256" key="1">
    <source>
        <dbReference type="SAM" id="MobiDB-lite"/>
    </source>
</evidence>
<proteinExistence type="predicted"/>
<organism evidence="2 3">
    <name type="scientific">Pandoraea fibrosis</name>
    <dbReference type="NCBI Taxonomy" id="1891094"/>
    <lineage>
        <taxon>Bacteria</taxon>
        <taxon>Pseudomonadati</taxon>
        <taxon>Pseudomonadota</taxon>
        <taxon>Betaproteobacteria</taxon>
        <taxon>Burkholderiales</taxon>
        <taxon>Burkholderiaceae</taxon>
        <taxon>Pandoraea</taxon>
    </lineage>
</organism>
<name>A0A5E4Z550_9BURK</name>